<feature type="coiled-coil region" evidence="1">
    <location>
        <begin position="299"/>
        <end position="333"/>
    </location>
</feature>
<evidence type="ECO:0000313" key="4">
    <source>
        <dbReference type="EMBL" id="TQV76415.1"/>
    </source>
</evidence>
<organism evidence="4 5">
    <name type="scientific">Aliikangiella marina</name>
    <dbReference type="NCBI Taxonomy" id="1712262"/>
    <lineage>
        <taxon>Bacteria</taxon>
        <taxon>Pseudomonadati</taxon>
        <taxon>Pseudomonadota</taxon>
        <taxon>Gammaproteobacteria</taxon>
        <taxon>Oceanospirillales</taxon>
        <taxon>Pleioneaceae</taxon>
        <taxon>Aliikangiella</taxon>
    </lineage>
</organism>
<proteinExistence type="predicted"/>
<dbReference type="Proteomes" id="UP000317839">
    <property type="component" value="Unassembled WGS sequence"/>
</dbReference>
<dbReference type="SMART" id="SM00240">
    <property type="entry name" value="FHA"/>
    <property type="match status" value="1"/>
</dbReference>
<keyword evidence="5" id="KW-1185">Reference proteome</keyword>
<comment type="caution">
    <text evidence="4">The sequence shown here is derived from an EMBL/GenBank/DDBJ whole genome shotgun (WGS) entry which is preliminary data.</text>
</comment>
<dbReference type="Gene3D" id="2.60.200.20">
    <property type="match status" value="1"/>
</dbReference>
<feature type="region of interest" description="Disordered" evidence="2">
    <location>
        <begin position="177"/>
        <end position="298"/>
    </location>
</feature>
<dbReference type="InterPro" id="IPR046883">
    <property type="entry name" value="T6SS_FHA_C"/>
</dbReference>
<dbReference type="Pfam" id="PF00498">
    <property type="entry name" value="FHA"/>
    <property type="match status" value="1"/>
</dbReference>
<dbReference type="RefSeq" id="WP_142887776.1">
    <property type="nucleotide sequence ID" value="NZ_VIKR01000001.1"/>
</dbReference>
<keyword evidence="1" id="KW-0175">Coiled coil</keyword>
<dbReference type="EMBL" id="VIKR01000001">
    <property type="protein sequence ID" value="TQV76415.1"/>
    <property type="molecule type" value="Genomic_DNA"/>
</dbReference>
<evidence type="ECO:0000256" key="1">
    <source>
        <dbReference type="SAM" id="Coils"/>
    </source>
</evidence>
<dbReference type="PROSITE" id="PS50006">
    <property type="entry name" value="FHA_DOMAIN"/>
    <property type="match status" value="1"/>
</dbReference>
<accession>A0A545TGT1</accession>
<dbReference type="InterPro" id="IPR017735">
    <property type="entry name" value="T6SS_FHA"/>
</dbReference>
<dbReference type="OrthoDB" id="273564at2"/>
<feature type="domain" description="FHA" evidence="3">
    <location>
        <begin position="28"/>
        <end position="78"/>
    </location>
</feature>
<dbReference type="CDD" id="cd00060">
    <property type="entry name" value="FHA"/>
    <property type="match status" value="1"/>
</dbReference>
<sequence length="534" mass="57928">MSIVVSILEYPEGVELAQSSMTFSDQGGTLGRGQDNTWVLSDPERFLSGCHSQIVFENGNYYLIDTSTNGTYVNNSGEPLGKGNKVQLKDGDLFELSDYKFQVNITAAAASAADPNLGFSSAPPSNIDIDDPFGAPPMPAAAEPAPIAADPFAASFGSSQPSTDLPFNTELEETDPLAALDKSRDSLTSEPTPETFASSYSDNAAATGQAVSFPSPEPSHGLIPEDWDDDLLEDPAPVAPVPNVAQSPVPIPAEPTPVEPVPAAPVSVPPQPADAKPTAEPLAAETPATVSSDAEAISVSESEARRKALEQAYKKLKAENAKLKKHAQALKKRSSSGVDSSIVDGFGFAEKNLDNDKIAEINEVSGKFIRLVVEGMMQTLASRNNIKNTFRMNMTTIQPVENNPLKFSANVDDALENMFLREGNSYKKPLESAQESFESIADHQVAILAGIRSAFKSIVERFEPAVLEARFEKQQKRSLIPLNEKAKYWDAYSEYYAELFEDLDKSFQYVFGDEFSMAYEEQLQKLSMARKTKN</sequence>
<evidence type="ECO:0000256" key="2">
    <source>
        <dbReference type="SAM" id="MobiDB-lite"/>
    </source>
</evidence>
<dbReference type="NCBIfam" id="TIGR03354">
    <property type="entry name" value="VI_FHA"/>
    <property type="match status" value="1"/>
</dbReference>
<gene>
    <name evidence="4" type="primary">tagH</name>
    <name evidence="4" type="ORF">FLL45_00155</name>
</gene>
<feature type="region of interest" description="Disordered" evidence="2">
    <location>
        <begin position="121"/>
        <end position="144"/>
    </location>
</feature>
<dbReference type="AlphaFoldDB" id="A0A545TGT1"/>
<evidence type="ECO:0000313" key="5">
    <source>
        <dbReference type="Proteomes" id="UP000317839"/>
    </source>
</evidence>
<dbReference type="Pfam" id="PF20232">
    <property type="entry name" value="T6SS_FHA_C"/>
    <property type="match status" value="1"/>
</dbReference>
<protein>
    <submittedName>
        <fullName evidence="4">Type VI secretion system-associated FHA domain protein TagH</fullName>
    </submittedName>
</protein>
<feature type="compositionally biased region" description="Low complexity" evidence="2">
    <location>
        <begin position="273"/>
        <end position="289"/>
    </location>
</feature>
<feature type="compositionally biased region" description="Polar residues" evidence="2">
    <location>
        <begin position="188"/>
        <end position="212"/>
    </location>
</feature>
<dbReference type="SUPFAM" id="SSF49879">
    <property type="entry name" value="SMAD/FHA domain"/>
    <property type="match status" value="1"/>
</dbReference>
<name>A0A545TGT1_9GAMM</name>
<feature type="compositionally biased region" description="Pro residues" evidence="2">
    <location>
        <begin position="249"/>
        <end position="272"/>
    </location>
</feature>
<dbReference type="InterPro" id="IPR000253">
    <property type="entry name" value="FHA_dom"/>
</dbReference>
<reference evidence="4 5" key="1">
    <citation type="submission" date="2019-06" db="EMBL/GenBank/DDBJ databases">
        <title>Draft genome of Aliikangiella marina GYP-15.</title>
        <authorList>
            <person name="Wang G."/>
        </authorList>
    </citation>
    <scope>NUCLEOTIDE SEQUENCE [LARGE SCALE GENOMIC DNA]</scope>
    <source>
        <strain evidence="4 5">GYP-15</strain>
    </source>
</reference>
<dbReference type="InterPro" id="IPR008984">
    <property type="entry name" value="SMAD_FHA_dom_sf"/>
</dbReference>
<evidence type="ECO:0000259" key="3">
    <source>
        <dbReference type="PROSITE" id="PS50006"/>
    </source>
</evidence>